<dbReference type="AlphaFoldDB" id="A0A399CXI3"/>
<evidence type="ECO:0000313" key="1">
    <source>
        <dbReference type="EMBL" id="RIH63101.1"/>
    </source>
</evidence>
<organism evidence="1 2">
    <name type="scientific">Mariniphaga sediminis</name>
    <dbReference type="NCBI Taxonomy" id="1628158"/>
    <lineage>
        <taxon>Bacteria</taxon>
        <taxon>Pseudomonadati</taxon>
        <taxon>Bacteroidota</taxon>
        <taxon>Bacteroidia</taxon>
        <taxon>Marinilabiliales</taxon>
        <taxon>Prolixibacteraceae</taxon>
        <taxon>Mariniphaga</taxon>
    </lineage>
</organism>
<reference evidence="1 2" key="1">
    <citation type="journal article" date="2015" name="Int. J. Syst. Evol. Microbiol.">
        <title>Mariniphaga sediminis sp. nov., isolated from coastal sediment.</title>
        <authorList>
            <person name="Wang F.Q."/>
            <person name="Shen Q.Y."/>
            <person name="Chen G.J."/>
            <person name="Du Z.J."/>
        </authorList>
    </citation>
    <scope>NUCLEOTIDE SEQUENCE [LARGE SCALE GENOMIC DNA]</scope>
    <source>
        <strain evidence="1 2">SY21</strain>
    </source>
</reference>
<sequence length="284" mass="32908">MGCISSKENNFPAYENNLRDRLWMWGHDSGVYDGPDGLYNIPLSPPISMADGIKDMGIPNVCVIRHGVPDDDYLTQFKDVKRIAWTLSMGTNESYQTLKNYVFSLRDRMPNLTGYFLDDFFRFSGERASDNSSVIDVAPAALSMEEMNQLYGETLAYKRRLDLAMVLYTHQLHPSIQWSMKYVDVVSLWIWTGADIQKIEENFKKYRSLVPDKRTLLGIYMWDFGGKKELSQDFMVKQLDFALRLYKEGQIEGMIFHCTPLVNKNLKAVDYAREWIAKHGDERC</sequence>
<evidence type="ECO:0000313" key="2">
    <source>
        <dbReference type="Proteomes" id="UP000266441"/>
    </source>
</evidence>
<gene>
    <name evidence="1" type="ORF">D1164_21580</name>
</gene>
<dbReference type="EMBL" id="QWET01000026">
    <property type="protein sequence ID" value="RIH63101.1"/>
    <property type="molecule type" value="Genomic_DNA"/>
</dbReference>
<protein>
    <submittedName>
        <fullName evidence="1">Uncharacterized protein</fullName>
    </submittedName>
</protein>
<dbReference type="Proteomes" id="UP000266441">
    <property type="component" value="Unassembled WGS sequence"/>
</dbReference>
<comment type="caution">
    <text evidence="1">The sequence shown here is derived from an EMBL/GenBank/DDBJ whole genome shotgun (WGS) entry which is preliminary data.</text>
</comment>
<proteinExistence type="predicted"/>
<accession>A0A399CXI3</accession>
<keyword evidence="2" id="KW-1185">Reference proteome</keyword>
<name>A0A399CXI3_9BACT</name>